<sequence length="472" mass="53138">MTYALIDNSTLTAVQRLTGQALTKSKDSVDTDIVAFENYIQAILFYDRLVAVDDYIPAHRDARIASFPDITFLNTTEYNLDEIEATATERANQLRPKLQGGEFVNDDFRKLIELLQTHIVCTWDISSSVYHLTLKNLSDNQQDFEKYGNIAASIFAELGDASDAGRRTSGNVELLDRYGNPIVKGYKVPGAKWGNGESSGEASGAIKAFVASLVWLANRSIFYSLTAKYLQADTFLYPIRQAYQQSYISQTCHYGFDYAKHIVEHFSTSLSTDLIDIHNGGLTASTSTSLPVFSAWLAKETGDPAHIVQAAYNIRNNSEFVEAREKMREVRRLFDEHDIADANRAVSAIIQDIGKASNDIRIKYGLQTRQGVPVTKLVHVYNTYAALNSLPKVPGYNFKVKVPEFFYNLKQPRGFRSVYRNLTHDLSTVWSLGEARDILGSRILEDKRARAYSPKQEEPRHRNAHSPFKSPM</sequence>
<feature type="region of interest" description="Disordered" evidence="1">
    <location>
        <begin position="449"/>
        <end position="472"/>
    </location>
</feature>
<dbReference type="Proteomes" id="UP000240243">
    <property type="component" value="Unassembled WGS sequence"/>
</dbReference>
<organism evidence="2 3">
    <name type="scientific">Zobellella endophytica</name>
    <dbReference type="NCBI Taxonomy" id="2116700"/>
    <lineage>
        <taxon>Bacteria</taxon>
        <taxon>Pseudomonadati</taxon>
        <taxon>Pseudomonadota</taxon>
        <taxon>Gammaproteobacteria</taxon>
        <taxon>Aeromonadales</taxon>
        <taxon>Aeromonadaceae</taxon>
        <taxon>Zobellella</taxon>
    </lineage>
</organism>
<gene>
    <name evidence="2" type="ORF">C7H85_02120</name>
</gene>
<evidence type="ECO:0000313" key="3">
    <source>
        <dbReference type="Proteomes" id="UP000240243"/>
    </source>
</evidence>
<name>A0A2P7RBR7_9GAMM</name>
<comment type="caution">
    <text evidence="2">The sequence shown here is derived from an EMBL/GenBank/DDBJ whole genome shotgun (WGS) entry which is preliminary data.</text>
</comment>
<evidence type="ECO:0000313" key="2">
    <source>
        <dbReference type="EMBL" id="PSJ47649.1"/>
    </source>
</evidence>
<protein>
    <submittedName>
        <fullName evidence="2">Uncharacterized protein</fullName>
    </submittedName>
</protein>
<dbReference type="OrthoDB" id="7012927at2"/>
<dbReference type="AlphaFoldDB" id="A0A2P7RBR7"/>
<keyword evidence="3" id="KW-1185">Reference proteome</keyword>
<reference evidence="2 3" key="1">
    <citation type="submission" date="2018-03" db="EMBL/GenBank/DDBJ databases">
        <title>The draft genome of Zobellella sp. 59N8.</title>
        <authorList>
            <person name="Liu L."/>
            <person name="Li L."/>
            <person name="Zhang X."/>
            <person name="Liang L."/>
            <person name="Wang T."/>
        </authorList>
    </citation>
    <scope>NUCLEOTIDE SEQUENCE [LARGE SCALE GENOMIC DNA]</scope>
    <source>
        <strain evidence="2 3">59N8</strain>
    </source>
</reference>
<accession>A0A2P7RBR7</accession>
<feature type="compositionally biased region" description="Basic and acidic residues" evidence="1">
    <location>
        <begin position="449"/>
        <end position="461"/>
    </location>
</feature>
<proteinExistence type="predicted"/>
<evidence type="ECO:0000256" key="1">
    <source>
        <dbReference type="SAM" id="MobiDB-lite"/>
    </source>
</evidence>
<dbReference type="EMBL" id="PXYG01000001">
    <property type="protein sequence ID" value="PSJ47649.1"/>
    <property type="molecule type" value="Genomic_DNA"/>
</dbReference>